<evidence type="ECO:0000259" key="3">
    <source>
        <dbReference type="PROSITE" id="PS01180"/>
    </source>
</evidence>
<gene>
    <name evidence="4" type="ORF">Fcan01_02390</name>
</gene>
<keyword evidence="5" id="KW-1185">Reference proteome</keyword>
<dbReference type="InterPro" id="IPR035914">
    <property type="entry name" value="Sperma_CUB_dom_sf"/>
</dbReference>
<proteinExistence type="predicted"/>
<evidence type="ECO:0000256" key="2">
    <source>
        <dbReference type="PROSITE-ProRule" id="PRU00059"/>
    </source>
</evidence>
<evidence type="ECO:0000313" key="5">
    <source>
        <dbReference type="Proteomes" id="UP000198287"/>
    </source>
</evidence>
<comment type="caution">
    <text evidence="2">Lacks conserved residue(s) required for the propagation of feature annotation.</text>
</comment>
<dbReference type="Pfam" id="PF26080">
    <property type="entry name" value="CUB_animal"/>
    <property type="match status" value="1"/>
</dbReference>
<accession>A0A226F1X0</accession>
<dbReference type="PROSITE" id="PS01180">
    <property type="entry name" value="CUB"/>
    <property type="match status" value="1"/>
</dbReference>
<keyword evidence="1" id="KW-1015">Disulfide bond</keyword>
<evidence type="ECO:0000256" key="1">
    <source>
        <dbReference type="ARBA" id="ARBA00023157"/>
    </source>
</evidence>
<dbReference type="STRING" id="158441.A0A226F1X0"/>
<dbReference type="OMA" id="MYLDYGS"/>
<name>A0A226F1X0_FOLCA</name>
<dbReference type="PANTHER" id="PTHR33236">
    <property type="entry name" value="INTRAFLAGELLAR TRANSPORT PROTEIN 122 FAMILY PROTEIN-RELATED"/>
    <property type="match status" value="1"/>
</dbReference>
<dbReference type="PANTHER" id="PTHR33236:SF5">
    <property type="entry name" value="CUB DOMAIN-CONTAINING PROTEIN"/>
    <property type="match status" value="1"/>
</dbReference>
<comment type="caution">
    <text evidence="4">The sequence shown here is derived from an EMBL/GenBank/DDBJ whole genome shotgun (WGS) entry which is preliminary data.</text>
</comment>
<feature type="domain" description="CUB" evidence="3">
    <location>
        <begin position="131"/>
        <end position="253"/>
    </location>
</feature>
<evidence type="ECO:0000313" key="4">
    <source>
        <dbReference type="EMBL" id="OXA63350.1"/>
    </source>
</evidence>
<dbReference type="InterPro" id="IPR058698">
    <property type="entry name" value="CUB_metazoa"/>
</dbReference>
<reference evidence="4 5" key="1">
    <citation type="submission" date="2015-12" db="EMBL/GenBank/DDBJ databases">
        <title>The genome of Folsomia candida.</title>
        <authorList>
            <person name="Faddeeva A."/>
            <person name="Derks M.F."/>
            <person name="Anvar Y."/>
            <person name="Smit S."/>
            <person name="Van Straalen N."/>
            <person name="Roelofs D."/>
        </authorList>
    </citation>
    <scope>NUCLEOTIDE SEQUENCE [LARGE SCALE GENOMIC DNA]</scope>
    <source>
        <strain evidence="4 5">VU population</strain>
        <tissue evidence="4">Whole body</tissue>
    </source>
</reference>
<dbReference type="AlphaFoldDB" id="A0A226F1X0"/>
<dbReference type="Proteomes" id="UP000198287">
    <property type="component" value="Unassembled WGS sequence"/>
</dbReference>
<dbReference type="Gene3D" id="2.60.120.290">
    <property type="entry name" value="Spermadhesin, CUB domain"/>
    <property type="match status" value="1"/>
</dbReference>
<dbReference type="OrthoDB" id="6337346at2759"/>
<sequence>MILGRDFFGEIIVAQKKHRLATLYPSQDTMRTDFYSIVLTSTLVLVVNCFNLDRELQNFDQSLLETKSNERSSKLFPLFSVLIRNVQCLPEASENVAGTCSTNSQCRNSGGVASGACANGFGVCCVVTYSCEDSARQNNSNFRNRDYPSGFNPTGLEVCNLRIQKPSSNVCQIRLDFTNMQLAAADPITGQCMNDRLSINGVSGTVPSNLCGDLSQQHMYLDYGSSDRITLSVITDGGGVVQARQWNVRLTYLECNSLSRGEVRMLGYPMNAHLADLDYTVCVRSEDGAGSIVWSPCQGEPIASAFLMSGAPLTDPTMGTPGASGACSADYVLIMTDDPQATPTKLDDRYCGNALAAMMPPFLVRSIAKPFIMRVRTDSLEDAADMTNTGFCLAFRQEPPRPQAG</sequence>
<dbReference type="EMBL" id="LNIX01000001">
    <property type="protein sequence ID" value="OXA63350.1"/>
    <property type="molecule type" value="Genomic_DNA"/>
</dbReference>
<organism evidence="4 5">
    <name type="scientific">Folsomia candida</name>
    <name type="common">Springtail</name>
    <dbReference type="NCBI Taxonomy" id="158441"/>
    <lineage>
        <taxon>Eukaryota</taxon>
        <taxon>Metazoa</taxon>
        <taxon>Ecdysozoa</taxon>
        <taxon>Arthropoda</taxon>
        <taxon>Hexapoda</taxon>
        <taxon>Collembola</taxon>
        <taxon>Entomobryomorpha</taxon>
        <taxon>Isotomoidea</taxon>
        <taxon>Isotomidae</taxon>
        <taxon>Proisotominae</taxon>
        <taxon>Folsomia</taxon>
    </lineage>
</organism>
<dbReference type="InterPro" id="IPR000859">
    <property type="entry name" value="CUB_dom"/>
</dbReference>
<protein>
    <recommendedName>
        <fullName evidence="3">CUB domain-containing protein</fullName>
    </recommendedName>
</protein>